<proteinExistence type="predicted"/>
<accession>S7V5Q7</accession>
<dbReference type="Proteomes" id="UP000014974">
    <property type="component" value="Unassembled WGS sequence"/>
</dbReference>
<gene>
    <name evidence="1" type="ORF">ADICYQ_5426</name>
</gene>
<evidence type="ECO:0000313" key="2">
    <source>
        <dbReference type="Proteomes" id="UP000014974"/>
    </source>
</evidence>
<dbReference type="AlphaFoldDB" id="S7V5Q7"/>
<reference evidence="1 2" key="1">
    <citation type="journal article" date="2013" name="Genome Announc.">
        <title>Draft Genome Sequence of Cyclobacterium qasimii Strain M12-11BT, Isolated from Arctic Marine Sediment.</title>
        <authorList>
            <person name="Shivaji S."/>
            <person name="Ara S."/>
            <person name="Singh A."/>
            <person name="Kumar Pinnaka A."/>
        </authorList>
    </citation>
    <scope>NUCLEOTIDE SEQUENCE [LARGE SCALE GENOMIC DNA]</scope>
    <source>
        <strain evidence="1 2">M12-11B</strain>
    </source>
</reference>
<protein>
    <submittedName>
        <fullName evidence="1">Uncharacterized protein</fullName>
    </submittedName>
</protein>
<dbReference type="EMBL" id="ATNM01000191">
    <property type="protein sequence ID" value="EPR65505.1"/>
    <property type="molecule type" value="Genomic_DNA"/>
</dbReference>
<name>S7V5Q7_9BACT</name>
<organism evidence="1 2">
    <name type="scientific">Cyclobacterium qasimii M12-11B</name>
    <dbReference type="NCBI Taxonomy" id="641524"/>
    <lineage>
        <taxon>Bacteria</taxon>
        <taxon>Pseudomonadati</taxon>
        <taxon>Bacteroidota</taxon>
        <taxon>Cytophagia</taxon>
        <taxon>Cytophagales</taxon>
        <taxon>Cyclobacteriaceae</taxon>
        <taxon>Cyclobacterium</taxon>
    </lineage>
</organism>
<sequence>MLEVTSFGLQQVKDMAVRATAKDKNRDFILKYYFSVY</sequence>
<evidence type="ECO:0000313" key="1">
    <source>
        <dbReference type="EMBL" id="EPR65505.1"/>
    </source>
</evidence>
<comment type="caution">
    <text evidence="1">The sequence shown here is derived from an EMBL/GenBank/DDBJ whole genome shotgun (WGS) entry which is preliminary data.</text>
</comment>